<dbReference type="EMBL" id="MRZV01000581">
    <property type="protein sequence ID" value="PIK47432.1"/>
    <property type="molecule type" value="Genomic_DNA"/>
</dbReference>
<dbReference type="AlphaFoldDB" id="A0A2G8KHG1"/>
<reference evidence="17 18" key="1">
    <citation type="journal article" date="2017" name="PLoS Biol.">
        <title>The sea cucumber genome provides insights into morphological evolution and visceral regeneration.</title>
        <authorList>
            <person name="Zhang X."/>
            <person name="Sun L."/>
            <person name="Yuan J."/>
            <person name="Sun Y."/>
            <person name="Gao Y."/>
            <person name="Zhang L."/>
            <person name="Li S."/>
            <person name="Dai H."/>
            <person name="Hamel J.F."/>
            <person name="Liu C."/>
            <person name="Yu Y."/>
            <person name="Liu S."/>
            <person name="Lin W."/>
            <person name="Guo K."/>
            <person name="Jin S."/>
            <person name="Xu P."/>
            <person name="Storey K.B."/>
            <person name="Huan P."/>
            <person name="Zhang T."/>
            <person name="Zhou Y."/>
            <person name="Zhang J."/>
            <person name="Lin C."/>
            <person name="Li X."/>
            <person name="Xing L."/>
            <person name="Huo D."/>
            <person name="Sun M."/>
            <person name="Wang L."/>
            <person name="Mercier A."/>
            <person name="Li F."/>
            <person name="Yang H."/>
            <person name="Xiang J."/>
        </authorList>
    </citation>
    <scope>NUCLEOTIDE SEQUENCE [LARGE SCALE GENOMIC DNA]</scope>
    <source>
        <strain evidence="17">Shaxun</strain>
        <tissue evidence="17">Muscle</tissue>
    </source>
</reference>
<evidence type="ECO:0000256" key="11">
    <source>
        <dbReference type="ARBA" id="ARBA00023015"/>
    </source>
</evidence>
<evidence type="ECO:0000256" key="1">
    <source>
        <dbReference type="ARBA" id="ARBA00001947"/>
    </source>
</evidence>
<dbReference type="GO" id="GO:0004407">
    <property type="term" value="F:histone deacetylase activity"/>
    <property type="evidence" value="ECO:0007669"/>
    <property type="project" value="TreeGrafter"/>
</dbReference>
<comment type="caution">
    <text evidence="17">The sequence shown here is derived from an EMBL/GenBank/DDBJ whole genome shotgun (WGS) entry which is preliminary data.</text>
</comment>
<dbReference type="InterPro" id="IPR013083">
    <property type="entry name" value="Znf_RING/FYVE/PHD"/>
</dbReference>
<dbReference type="PRINTS" id="PR01270">
    <property type="entry name" value="HDASUPER"/>
</dbReference>
<dbReference type="InterPro" id="IPR000286">
    <property type="entry name" value="HDACs"/>
</dbReference>
<keyword evidence="9" id="KW-0862">Zinc</keyword>
<dbReference type="InterPro" id="IPR037138">
    <property type="entry name" value="His_deacetylse_dom_sf"/>
</dbReference>
<keyword evidence="7 14" id="KW-0863">Zinc-finger</keyword>
<evidence type="ECO:0000313" key="17">
    <source>
        <dbReference type="EMBL" id="PIK47432.1"/>
    </source>
</evidence>
<keyword evidence="6" id="KW-0677">Repeat</keyword>
<dbReference type="GO" id="GO:0008270">
    <property type="term" value="F:zinc ion binding"/>
    <property type="evidence" value="ECO:0007669"/>
    <property type="project" value="UniProtKB-KW"/>
</dbReference>
<feature type="region of interest" description="Disordered" evidence="15">
    <location>
        <begin position="300"/>
        <end position="360"/>
    </location>
</feature>
<evidence type="ECO:0000256" key="4">
    <source>
        <dbReference type="ARBA" id="ARBA00022491"/>
    </source>
</evidence>
<dbReference type="InterPro" id="IPR023801">
    <property type="entry name" value="His_deacetylse_dom"/>
</dbReference>
<dbReference type="Pfam" id="PF00850">
    <property type="entry name" value="Hist_deacetyl"/>
    <property type="match status" value="1"/>
</dbReference>
<keyword evidence="18" id="KW-1185">Reference proteome</keyword>
<comment type="similarity">
    <text evidence="3">Belongs to the histone deacetylase family. HD type 2 subfamily.</text>
</comment>
<keyword evidence="10" id="KW-0156">Chromatin regulator</keyword>
<evidence type="ECO:0000313" key="18">
    <source>
        <dbReference type="Proteomes" id="UP000230750"/>
    </source>
</evidence>
<evidence type="ECO:0000256" key="13">
    <source>
        <dbReference type="ARBA" id="ARBA00023242"/>
    </source>
</evidence>
<comment type="cofactor">
    <cofactor evidence="1">
        <name>Zn(2+)</name>
        <dbReference type="ChEBI" id="CHEBI:29105"/>
    </cofactor>
</comment>
<dbReference type="FunFam" id="3.30.40.10:FF:000342">
    <property type="entry name" value="Histone deacetylase 6"/>
    <property type="match status" value="1"/>
</dbReference>
<dbReference type="SUPFAM" id="SSF57850">
    <property type="entry name" value="RING/U-box"/>
    <property type="match status" value="1"/>
</dbReference>
<evidence type="ECO:0000256" key="7">
    <source>
        <dbReference type="ARBA" id="ARBA00022771"/>
    </source>
</evidence>
<evidence type="ECO:0000256" key="8">
    <source>
        <dbReference type="ARBA" id="ARBA00022801"/>
    </source>
</evidence>
<dbReference type="InterPro" id="IPR001607">
    <property type="entry name" value="Znf_UBP"/>
</dbReference>
<dbReference type="OrthoDB" id="424012at2759"/>
<proteinExistence type="inferred from homology"/>
<dbReference type="Gene3D" id="3.40.800.20">
    <property type="entry name" value="Histone deacetylase domain"/>
    <property type="match status" value="1"/>
</dbReference>
<accession>A0A2G8KHG1</accession>
<name>A0A2G8KHG1_STIJA</name>
<gene>
    <name evidence="17" type="ORF">BSL78_15725</name>
</gene>
<keyword evidence="8" id="KW-0378">Hydrolase</keyword>
<feature type="non-terminal residue" evidence="17">
    <location>
        <position position="1"/>
    </location>
</feature>
<evidence type="ECO:0000256" key="14">
    <source>
        <dbReference type="PROSITE-ProRule" id="PRU00502"/>
    </source>
</evidence>
<dbReference type="SMART" id="SM00290">
    <property type="entry name" value="ZnF_UBP"/>
    <property type="match status" value="1"/>
</dbReference>
<evidence type="ECO:0000256" key="2">
    <source>
        <dbReference type="ARBA" id="ARBA00004123"/>
    </source>
</evidence>
<dbReference type="Pfam" id="PF02148">
    <property type="entry name" value="zf-UBP"/>
    <property type="match status" value="1"/>
</dbReference>
<dbReference type="GO" id="GO:0016787">
    <property type="term" value="F:hydrolase activity"/>
    <property type="evidence" value="ECO:0007669"/>
    <property type="project" value="UniProtKB-KW"/>
</dbReference>
<dbReference type="STRING" id="307972.A0A2G8KHG1"/>
<keyword evidence="12" id="KW-0804">Transcription</keyword>
<dbReference type="Proteomes" id="UP000230750">
    <property type="component" value="Unassembled WGS sequence"/>
</dbReference>
<dbReference type="PANTHER" id="PTHR10625:SF38">
    <property type="entry name" value="HISTONE DEACETYLASE 6, ISOFORM G"/>
    <property type="match status" value="1"/>
</dbReference>
<feature type="compositionally biased region" description="Gly residues" evidence="15">
    <location>
        <begin position="306"/>
        <end position="320"/>
    </location>
</feature>
<evidence type="ECO:0000256" key="12">
    <source>
        <dbReference type="ARBA" id="ARBA00023163"/>
    </source>
</evidence>
<evidence type="ECO:0000256" key="6">
    <source>
        <dbReference type="ARBA" id="ARBA00022737"/>
    </source>
</evidence>
<dbReference type="SUPFAM" id="SSF52768">
    <property type="entry name" value="Arginase/deacetylase"/>
    <property type="match status" value="1"/>
</dbReference>
<evidence type="ECO:0000256" key="3">
    <source>
        <dbReference type="ARBA" id="ARBA00007738"/>
    </source>
</evidence>
<protein>
    <submittedName>
        <fullName evidence="17">Putative histone deacetylase 6</fullName>
    </submittedName>
</protein>
<sequence length="494" mass="53069">TTCQHKKLTLCHTESYIKELAETRKLSAEDLDRKQCEYNSIYLCPDSYDCALLATGSLLNVVDTVLTGKSRSGVAIVRPPGHHADAGNPAGFCFFNSAPIAMKHAQKKYNTQRILIVDWDVHHGNGTQNLLERDPGILYISLHRFDDGTFYPGSSGDPHLVGKGLEKGPMGDAEYLAAFRHIIMPIAYEYNPELVLISAGFDAARGDPLGGYDVTPEGYGLMTHMLSSLAGGKVIMVLEYWKSAGYQFNLLKHQAEKMEILLEAQVAAEEAAAKSKAEEESKKQAAAEQAVTELTQSIESLSTTEQGGGGPKLQETGGGDQKPASGEIHGDAAAAGSLQGAQGDSSGAEGGTEELMGAAGGSNQPIGFQISALLSDADSEEASLFAVTPLSWCPHLEAGVKPLPAKGLDVTAQCQICSGGKENWVCLTCYQVFCGRYINEHMVQHGKEVNHPVVLSYADLSVWCYGCEQYVHNEMVLPAKRAAHLNKFGEDMPT</sequence>
<evidence type="ECO:0000256" key="9">
    <source>
        <dbReference type="ARBA" id="ARBA00022833"/>
    </source>
</evidence>
<evidence type="ECO:0000256" key="10">
    <source>
        <dbReference type="ARBA" id="ARBA00022853"/>
    </source>
</evidence>
<feature type="compositionally biased region" description="Low complexity" evidence="15">
    <location>
        <begin position="331"/>
        <end position="347"/>
    </location>
</feature>
<keyword evidence="11" id="KW-0805">Transcription regulation</keyword>
<keyword evidence="5" id="KW-0479">Metal-binding</keyword>
<dbReference type="PROSITE" id="PS50271">
    <property type="entry name" value="ZF_UBP"/>
    <property type="match status" value="1"/>
</dbReference>
<comment type="subcellular location">
    <subcellularLocation>
        <location evidence="2">Nucleus</location>
    </subcellularLocation>
</comment>
<feature type="domain" description="UBP-type" evidence="16">
    <location>
        <begin position="391"/>
        <end position="492"/>
    </location>
</feature>
<evidence type="ECO:0000259" key="16">
    <source>
        <dbReference type="PROSITE" id="PS50271"/>
    </source>
</evidence>
<keyword evidence="13" id="KW-0539">Nucleus</keyword>
<dbReference type="InterPro" id="IPR023696">
    <property type="entry name" value="Ureohydrolase_dom_sf"/>
</dbReference>
<evidence type="ECO:0000256" key="5">
    <source>
        <dbReference type="ARBA" id="ARBA00022723"/>
    </source>
</evidence>
<evidence type="ECO:0000256" key="15">
    <source>
        <dbReference type="SAM" id="MobiDB-lite"/>
    </source>
</evidence>
<dbReference type="GO" id="GO:0000118">
    <property type="term" value="C:histone deacetylase complex"/>
    <property type="evidence" value="ECO:0007669"/>
    <property type="project" value="TreeGrafter"/>
</dbReference>
<keyword evidence="4" id="KW-0678">Repressor</keyword>
<dbReference type="Gene3D" id="3.30.40.10">
    <property type="entry name" value="Zinc/RING finger domain, C3HC4 (zinc finger)"/>
    <property type="match status" value="1"/>
</dbReference>
<dbReference type="PANTHER" id="PTHR10625">
    <property type="entry name" value="HISTONE DEACETYLASE HDAC1-RELATED"/>
    <property type="match status" value="1"/>
</dbReference>
<organism evidence="17 18">
    <name type="scientific">Stichopus japonicus</name>
    <name type="common">Sea cucumber</name>
    <dbReference type="NCBI Taxonomy" id="307972"/>
    <lineage>
        <taxon>Eukaryota</taxon>
        <taxon>Metazoa</taxon>
        <taxon>Echinodermata</taxon>
        <taxon>Eleutherozoa</taxon>
        <taxon>Echinozoa</taxon>
        <taxon>Holothuroidea</taxon>
        <taxon>Aspidochirotacea</taxon>
        <taxon>Aspidochirotida</taxon>
        <taxon>Stichopodidae</taxon>
        <taxon>Apostichopus</taxon>
    </lineage>
</organism>
<dbReference type="GO" id="GO:0040029">
    <property type="term" value="P:epigenetic regulation of gene expression"/>
    <property type="evidence" value="ECO:0007669"/>
    <property type="project" value="TreeGrafter"/>
</dbReference>